<gene>
    <name evidence="1" type="ORF">DILT_LOCUS14566</name>
</gene>
<dbReference type="EMBL" id="UYRU01074831">
    <property type="protein sequence ID" value="VDN25103.1"/>
    <property type="molecule type" value="Genomic_DNA"/>
</dbReference>
<accession>A0A3P7MN84</accession>
<dbReference type="Proteomes" id="UP000281553">
    <property type="component" value="Unassembled WGS sequence"/>
</dbReference>
<organism evidence="1 2">
    <name type="scientific">Dibothriocephalus latus</name>
    <name type="common">Fish tapeworm</name>
    <name type="synonym">Diphyllobothrium latum</name>
    <dbReference type="NCBI Taxonomy" id="60516"/>
    <lineage>
        <taxon>Eukaryota</taxon>
        <taxon>Metazoa</taxon>
        <taxon>Spiralia</taxon>
        <taxon>Lophotrochozoa</taxon>
        <taxon>Platyhelminthes</taxon>
        <taxon>Cestoda</taxon>
        <taxon>Eucestoda</taxon>
        <taxon>Diphyllobothriidea</taxon>
        <taxon>Diphyllobothriidae</taxon>
        <taxon>Dibothriocephalus</taxon>
    </lineage>
</organism>
<name>A0A3P7MN84_DIBLA</name>
<keyword evidence="2" id="KW-1185">Reference proteome</keyword>
<dbReference type="OrthoDB" id="10468204at2759"/>
<dbReference type="AlphaFoldDB" id="A0A3P7MN84"/>
<reference evidence="1 2" key="1">
    <citation type="submission" date="2018-11" db="EMBL/GenBank/DDBJ databases">
        <authorList>
            <consortium name="Pathogen Informatics"/>
        </authorList>
    </citation>
    <scope>NUCLEOTIDE SEQUENCE [LARGE SCALE GENOMIC DNA]</scope>
</reference>
<evidence type="ECO:0000313" key="2">
    <source>
        <dbReference type="Proteomes" id="UP000281553"/>
    </source>
</evidence>
<sequence length="54" mass="6295">MFSRRRLQKLLEEEVYRNMALALAFDNFTSSLQGQDDEEGALEEVVSISLPHFY</sequence>
<protein>
    <submittedName>
        <fullName evidence="1">Uncharacterized protein</fullName>
    </submittedName>
</protein>
<evidence type="ECO:0000313" key="1">
    <source>
        <dbReference type="EMBL" id="VDN25103.1"/>
    </source>
</evidence>
<proteinExistence type="predicted"/>